<dbReference type="GO" id="GO:0035243">
    <property type="term" value="F:protein-arginine omega-N symmetric methyltransferase activity"/>
    <property type="evidence" value="ECO:0007669"/>
    <property type="project" value="TreeGrafter"/>
</dbReference>
<dbReference type="EMBL" id="CP034671">
    <property type="protein sequence ID" value="QFZ91923.2"/>
    <property type="molecule type" value="Genomic_DNA"/>
</dbReference>
<accession>A0AAT9JSR8</accession>
<protein>
    <submittedName>
        <fullName evidence="3">SAM-dependent methyltransferase</fullName>
        <ecNumber evidence="3">2.1.1.-</ecNumber>
    </submittedName>
</protein>
<keyword evidence="2 3" id="KW-0808">Transferase</keyword>
<dbReference type="GO" id="GO:0032259">
    <property type="term" value="P:methylation"/>
    <property type="evidence" value="ECO:0007669"/>
    <property type="project" value="UniProtKB-KW"/>
</dbReference>
<evidence type="ECO:0000256" key="2">
    <source>
        <dbReference type="ARBA" id="ARBA00022679"/>
    </source>
</evidence>
<keyword evidence="1 3" id="KW-0489">Methyltransferase</keyword>
<dbReference type="InterPro" id="IPR038375">
    <property type="entry name" value="NDUFAF7_sf"/>
</dbReference>
<dbReference type="RefSeq" id="WP_228383271.1">
    <property type="nucleotide sequence ID" value="NZ_CP034671.2"/>
</dbReference>
<dbReference type="Pfam" id="PF02636">
    <property type="entry name" value="Methyltransf_28"/>
    <property type="match status" value="1"/>
</dbReference>
<gene>
    <name evidence="3" type="ORF">EKO22_05575</name>
</gene>
<dbReference type="Gene3D" id="3.40.50.12710">
    <property type="match status" value="1"/>
</dbReference>
<dbReference type="InterPro" id="IPR003788">
    <property type="entry name" value="NDUFAF7"/>
</dbReference>
<dbReference type="EC" id="2.1.1.-" evidence="3"/>
<proteinExistence type="predicted"/>
<dbReference type="PANTHER" id="PTHR12049">
    <property type="entry name" value="PROTEIN ARGININE METHYLTRANSFERASE NDUFAF7, MITOCHONDRIAL"/>
    <property type="match status" value="1"/>
</dbReference>
<dbReference type="InterPro" id="IPR029063">
    <property type="entry name" value="SAM-dependent_MTases_sf"/>
</dbReference>
<dbReference type="AlphaFoldDB" id="A0AAT9JSR8"/>
<evidence type="ECO:0000256" key="1">
    <source>
        <dbReference type="ARBA" id="ARBA00022603"/>
    </source>
</evidence>
<name>A0AAT9JSR8_SYNEL</name>
<reference evidence="3" key="1">
    <citation type="submission" date="2024-01" db="EMBL/GenBank/DDBJ databases">
        <title>Synechococcus elongatus PCC 11802, a close yet different native of Synechococcus elongatus PCC 11801.</title>
        <authorList>
            <person name="Jaiswal D."/>
            <person name="Sengupta A."/>
            <person name="Sengupta S."/>
            <person name="Pakrasi H.B."/>
            <person name="Wangikar P."/>
        </authorList>
    </citation>
    <scope>NUCLEOTIDE SEQUENCE</scope>
    <source>
        <strain evidence="3">PCC 11802</strain>
    </source>
</reference>
<evidence type="ECO:0000313" key="3">
    <source>
        <dbReference type="EMBL" id="QFZ91923.2"/>
    </source>
</evidence>
<sequence length="403" mass="45745">MDDRSRQQSQTSPMERSNDTIPDRLLAWIDRQPQRRLTMAQFMSWALYDPQSGYYSSRTGQFGDRGDFVTAPTLSADFAELLAVQAQEFWQVLGKPDRFDWVEMGAGAGHFAADFLAALAGTELESALHYRIIERSPQLRQQQQQRLEPWRDRVAWWTWEDWAAQPTIGVAFSNELVDAFPVHRLQWQGSEWQEIYVTEQAGVLQEELGPLSSPELTAVFTDLGLEASIARLPDGYRTEVHPAAKQWLAQVAKGLQRGYLLTIDYGYSGDRYYAAGRRDGTLQAYWQQRFHSDLYARPGQQDLTAHVNFSALEVWGEQLGLERLAFTEQALFLMALGLGDRLMALSQPQTGVDLSRLLQRREVLHRLLDPTALGNFGVLLQGRHLSPEERSQSLRGFTVPAGV</sequence>
<dbReference type="PANTHER" id="PTHR12049:SF7">
    <property type="entry name" value="PROTEIN ARGININE METHYLTRANSFERASE NDUFAF7, MITOCHONDRIAL"/>
    <property type="match status" value="1"/>
</dbReference>
<dbReference type="SUPFAM" id="SSF53335">
    <property type="entry name" value="S-adenosyl-L-methionine-dependent methyltransferases"/>
    <property type="match status" value="1"/>
</dbReference>
<organism evidence="3">
    <name type="scientific">Synechococcus elongatus PCC 11802</name>
    <dbReference type="NCBI Taxonomy" id="2283154"/>
    <lineage>
        <taxon>Bacteria</taxon>
        <taxon>Bacillati</taxon>
        <taxon>Cyanobacteriota</taxon>
        <taxon>Cyanophyceae</taxon>
        <taxon>Synechococcales</taxon>
        <taxon>Synechococcaceae</taxon>
        <taxon>Synechococcus</taxon>
    </lineage>
</organism>